<dbReference type="PROSITE" id="PS50937">
    <property type="entry name" value="HTH_MERR_2"/>
    <property type="match status" value="1"/>
</dbReference>
<evidence type="ECO:0000256" key="1">
    <source>
        <dbReference type="ARBA" id="ARBA00023125"/>
    </source>
</evidence>
<proteinExistence type="predicted"/>
<dbReference type="InterPro" id="IPR009061">
    <property type="entry name" value="DNA-bd_dom_put_sf"/>
</dbReference>
<dbReference type="EMBL" id="JAPHNL010000259">
    <property type="protein sequence ID" value="MCX3062092.1"/>
    <property type="molecule type" value="Genomic_DNA"/>
</dbReference>
<keyword evidence="5" id="KW-1185">Reference proteome</keyword>
<evidence type="ECO:0000256" key="2">
    <source>
        <dbReference type="SAM" id="MobiDB-lite"/>
    </source>
</evidence>
<keyword evidence="1" id="KW-0238">DNA-binding</keyword>
<dbReference type="CDD" id="cd01109">
    <property type="entry name" value="HTH_YyaN"/>
    <property type="match status" value="1"/>
</dbReference>
<dbReference type="PROSITE" id="PS00552">
    <property type="entry name" value="HTH_MERR_1"/>
    <property type="match status" value="1"/>
</dbReference>
<dbReference type="InterPro" id="IPR000551">
    <property type="entry name" value="MerR-type_HTH_dom"/>
</dbReference>
<accession>A0ABT3TYG9</accession>
<name>A0ABT3TYG9_9ACTN</name>
<dbReference type="SUPFAM" id="SSF46955">
    <property type="entry name" value="Putative DNA-binding domain"/>
    <property type="match status" value="1"/>
</dbReference>
<feature type="region of interest" description="Disordered" evidence="2">
    <location>
        <begin position="130"/>
        <end position="152"/>
    </location>
</feature>
<organism evidence="4 5">
    <name type="scientific">Streptomyces beihaiensis</name>
    <dbReference type="NCBI Taxonomy" id="2984495"/>
    <lineage>
        <taxon>Bacteria</taxon>
        <taxon>Bacillati</taxon>
        <taxon>Actinomycetota</taxon>
        <taxon>Actinomycetes</taxon>
        <taxon>Kitasatosporales</taxon>
        <taxon>Streptomycetaceae</taxon>
        <taxon>Streptomyces</taxon>
    </lineage>
</organism>
<dbReference type="Proteomes" id="UP001163064">
    <property type="component" value="Unassembled WGS sequence"/>
</dbReference>
<dbReference type="SMART" id="SM00422">
    <property type="entry name" value="HTH_MERR"/>
    <property type="match status" value="1"/>
</dbReference>
<evidence type="ECO:0000313" key="5">
    <source>
        <dbReference type="Proteomes" id="UP001163064"/>
    </source>
</evidence>
<dbReference type="InterPro" id="IPR047057">
    <property type="entry name" value="MerR_fam"/>
</dbReference>
<dbReference type="PANTHER" id="PTHR30204:SF98">
    <property type="entry name" value="HTH-TYPE TRANSCRIPTIONAL REGULATOR ADHR"/>
    <property type="match status" value="1"/>
</dbReference>
<feature type="domain" description="HTH merR-type" evidence="3">
    <location>
        <begin position="9"/>
        <end position="78"/>
    </location>
</feature>
<sequence length="152" mass="16577">MSASAHQGPFTISEVSVLTGLSAPTLRWYEEIGVLPAVERTHTGRRVFSDRDVEWLSCVTALRLTGMPVAEMVRFAALVHLGAESYDERREILERTRRDVLGRIAELRSALSVIDTKIEFYAGGVGRVPREASEEMPDGASEGASAEVSEGA</sequence>
<evidence type="ECO:0000313" key="4">
    <source>
        <dbReference type="EMBL" id="MCX3062092.1"/>
    </source>
</evidence>
<reference evidence="4" key="1">
    <citation type="submission" date="2022-10" db="EMBL/GenBank/DDBJ databases">
        <title>Streptomyces beihaiensis sp. nov., a chitin degrading actinobacterium, isolated from shrimp pond soil.</title>
        <authorList>
            <person name="Xie J."/>
            <person name="Shen N."/>
        </authorList>
    </citation>
    <scope>NUCLEOTIDE SEQUENCE</scope>
    <source>
        <strain evidence="4">GXMU-J5</strain>
    </source>
</reference>
<evidence type="ECO:0000259" key="3">
    <source>
        <dbReference type="PROSITE" id="PS50937"/>
    </source>
</evidence>
<comment type="caution">
    <text evidence="4">The sequence shown here is derived from an EMBL/GenBank/DDBJ whole genome shotgun (WGS) entry which is preliminary data.</text>
</comment>
<dbReference type="Pfam" id="PF13411">
    <property type="entry name" value="MerR_1"/>
    <property type="match status" value="1"/>
</dbReference>
<dbReference type="PANTHER" id="PTHR30204">
    <property type="entry name" value="REDOX-CYCLING DRUG-SENSING TRANSCRIPTIONAL ACTIVATOR SOXR"/>
    <property type="match status" value="1"/>
</dbReference>
<protein>
    <submittedName>
        <fullName evidence="4">MerR family transcriptional regulator</fullName>
    </submittedName>
</protein>
<gene>
    <name evidence="4" type="ORF">OFY01_20475</name>
</gene>
<dbReference type="Gene3D" id="1.10.1660.10">
    <property type="match status" value="1"/>
</dbReference>